<dbReference type="CDD" id="cd02799">
    <property type="entry name" value="tRNA_bind_EMAP-II_like"/>
    <property type="match status" value="1"/>
</dbReference>
<evidence type="ECO:0000256" key="3">
    <source>
        <dbReference type="PROSITE-ProRule" id="PRU00209"/>
    </source>
</evidence>
<dbReference type="PANTHER" id="PTHR11586:SF47">
    <property type="entry name" value="NUCLEIC ACID-BINDING, OB-FOLD-LIKE PROTEIN"/>
    <property type="match status" value="1"/>
</dbReference>
<evidence type="ECO:0000313" key="5">
    <source>
        <dbReference type="EMBL" id="CAD8575215.1"/>
    </source>
</evidence>
<keyword evidence="1 3" id="KW-0820">tRNA-binding</keyword>
<protein>
    <recommendedName>
        <fullName evidence="4">tRNA-binding domain-containing protein</fullName>
    </recommendedName>
</protein>
<dbReference type="SUPFAM" id="SSF50249">
    <property type="entry name" value="Nucleic acid-binding proteins"/>
    <property type="match status" value="1"/>
</dbReference>
<dbReference type="PROSITE" id="PS50886">
    <property type="entry name" value="TRBD"/>
    <property type="match status" value="1"/>
</dbReference>
<dbReference type="Gene3D" id="2.40.50.140">
    <property type="entry name" value="Nucleic acid-binding proteins"/>
    <property type="match status" value="1"/>
</dbReference>
<accession>A0A7S0PKA4</accession>
<evidence type="ECO:0000256" key="2">
    <source>
        <dbReference type="ARBA" id="ARBA00022884"/>
    </source>
</evidence>
<dbReference type="Pfam" id="PF01588">
    <property type="entry name" value="tRNA_bind"/>
    <property type="match status" value="1"/>
</dbReference>
<proteinExistence type="predicted"/>
<evidence type="ECO:0000259" key="4">
    <source>
        <dbReference type="PROSITE" id="PS50886"/>
    </source>
</evidence>
<feature type="domain" description="TRNA-binding" evidence="4">
    <location>
        <begin position="46"/>
        <end position="149"/>
    </location>
</feature>
<dbReference type="InterPro" id="IPR051270">
    <property type="entry name" value="Tyrosine-tRNA_ligase_regulator"/>
</dbReference>
<sequence length="212" mass="22707">MAFALRAVHSIATAAPAFRATARVARRAAAVQTRAMADEAGEEVSPVELVDVRVGKVLKAYKHPEADKLYIEEIDVGEAEPRQICSGLVPYMSAEEIEGQNVIVLANLKSRNLAGVPSHGMILCASDEAHENVELLVCPEGAAPGERVKFGSWDGEQSQPHTENQMKKKKTWEKVAPDLKTTADCVAAYKGLEMVTSAGPVKCKSLANALIG</sequence>
<name>A0A7S0PKA4_MICPS</name>
<dbReference type="GO" id="GO:0000049">
    <property type="term" value="F:tRNA binding"/>
    <property type="evidence" value="ECO:0007669"/>
    <property type="project" value="UniProtKB-UniRule"/>
</dbReference>
<evidence type="ECO:0000256" key="1">
    <source>
        <dbReference type="ARBA" id="ARBA00022555"/>
    </source>
</evidence>
<keyword evidence="2 3" id="KW-0694">RNA-binding</keyword>
<dbReference type="FunFam" id="2.40.50.140:FF:000225">
    <property type="entry name" value="tyrosine--tRNA ligase, cytoplasmic"/>
    <property type="match status" value="1"/>
</dbReference>
<gene>
    <name evidence="5" type="ORF">MSP1404_LOCUS100</name>
</gene>
<dbReference type="InterPro" id="IPR012340">
    <property type="entry name" value="NA-bd_OB-fold"/>
</dbReference>
<dbReference type="InterPro" id="IPR002547">
    <property type="entry name" value="tRNA-bd_dom"/>
</dbReference>
<reference evidence="5" key="1">
    <citation type="submission" date="2021-01" db="EMBL/GenBank/DDBJ databases">
        <authorList>
            <person name="Corre E."/>
            <person name="Pelletier E."/>
            <person name="Niang G."/>
            <person name="Scheremetjew M."/>
            <person name="Finn R."/>
            <person name="Kale V."/>
            <person name="Holt S."/>
            <person name="Cochrane G."/>
            <person name="Meng A."/>
            <person name="Brown T."/>
            <person name="Cohen L."/>
        </authorList>
    </citation>
    <scope>NUCLEOTIDE SEQUENCE</scope>
    <source>
        <strain evidence="5">CCMP494</strain>
    </source>
</reference>
<dbReference type="AlphaFoldDB" id="A0A7S0PKA4"/>
<dbReference type="EMBL" id="HBEV01000124">
    <property type="protein sequence ID" value="CAD8575215.1"/>
    <property type="molecule type" value="Transcribed_RNA"/>
</dbReference>
<organism evidence="5">
    <name type="scientific">Micromonas pusilla</name>
    <name type="common">Picoplanktonic green alga</name>
    <name type="synonym">Chromulina pusilla</name>
    <dbReference type="NCBI Taxonomy" id="38833"/>
    <lineage>
        <taxon>Eukaryota</taxon>
        <taxon>Viridiplantae</taxon>
        <taxon>Chlorophyta</taxon>
        <taxon>Mamiellophyceae</taxon>
        <taxon>Mamiellales</taxon>
        <taxon>Mamiellaceae</taxon>
        <taxon>Micromonas</taxon>
    </lineage>
</organism>
<dbReference type="PANTHER" id="PTHR11586">
    <property type="entry name" value="TRNA-AMINOACYLATION COFACTOR ARC1 FAMILY MEMBER"/>
    <property type="match status" value="1"/>
</dbReference>